<evidence type="ECO:0000313" key="4">
    <source>
        <dbReference type="Proteomes" id="UP001428341"/>
    </source>
</evidence>
<organism evidence="3 4">
    <name type="scientific">Citrus x changshan-huyou</name>
    <dbReference type="NCBI Taxonomy" id="2935761"/>
    <lineage>
        <taxon>Eukaryota</taxon>
        <taxon>Viridiplantae</taxon>
        <taxon>Streptophyta</taxon>
        <taxon>Embryophyta</taxon>
        <taxon>Tracheophyta</taxon>
        <taxon>Spermatophyta</taxon>
        <taxon>Magnoliopsida</taxon>
        <taxon>eudicotyledons</taxon>
        <taxon>Gunneridae</taxon>
        <taxon>Pentapetalae</taxon>
        <taxon>rosids</taxon>
        <taxon>malvids</taxon>
        <taxon>Sapindales</taxon>
        <taxon>Rutaceae</taxon>
        <taxon>Aurantioideae</taxon>
        <taxon>Citrus</taxon>
    </lineage>
</organism>
<evidence type="ECO:0000256" key="2">
    <source>
        <dbReference type="SAM" id="SignalP"/>
    </source>
</evidence>
<proteinExistence type="predicted"/>
<name>A0AAP0LZ70_9ROSI</name>
<evidence type="ECO:0000313" key="3">
    <source>
        <dbReference type="EMBL" id="KAK9192743.1"/>
    </source>
</evidence>
<keyword evidence="4" id="KW-1185">Reference proteome</keyword>
<keyword evidence="2" id="KW-0732">Signal</keyword>
<dbReference type="AlphaFoldDB" id="A0AAP0LZ70"/>
<dbReference type="Proteomes" id="UP001428341">
    <property type="component" value="Unassembled WGS sequence"/>
</dbReference>
<protein>
    <submittedName>
        <fullName evidence="3">Uncharacterized protein</fullName>
    </submittedName>
</protein>
<gene>
    <name evidence="3" type="ORF">WN944_003436</name>
</gene>
<dbReference type="EMBL" id="JBCGBO010000006">
    <property type="protein sequence ID" value="KAK9192743.1"/>
    <property type="molecule type" value="Genomic_DNA"/>
</dbReference>
<feature type="compositionally biased region" description="Low complexity" evidence="1">
    <location>
        <begin position="150"/>
        <end position="161"/>
    </location>
</feature>
<feature type="chain" id="PRO_5043010276" evidence="2">
    <location>
        <begin position="19"/>
        <end position="208"/>
    </location>
</feature>
<evidence type="ECO:0000256" key="1">
    <source>
        <dbReference type="SAM" id="MobiDB-lite"/>
    </source>
</evidence>
<reference evidence="3 4" key="1">
    <citation type="submission" date="2024-05" db="EMBL/GenBank/DDBJ databases">
        <title>Haplotype-resolved chromosome-level genome assembly of Huyou (Citrus changshanensis).</title>
        <authorList>
            <person name="Miao C."/>
            <person name="Chen W."/>
            <person name="Wu Y."/>
            <person name="Wang L."/>
            <person name="Zhao S."/>
            <person name="Grierson D."/>
            <person name="Xu C."/>
            <person name="Chen K."/>
        </authorList>
    </citation>
    <scope>NUCLEOTIDE SEQUENCE [LARGE SCALE GENOMIC DNA]</scope>
    <source>
        <strain evidence="3">01-14</strain>
        <tissue evidence="3">Leaf</tissue>
    </source>
</reference>
<accession>A0AAP0LZ70</accession>
<feature type="signal peptide" evidence="2">
    <location>
        <begin position="1"/>
        <end position="18"/>
    </location>
</feature>
<sequence length="208" mass="23207">MFVFSFLAIVVGMRESLSWWLMMKPRWHRWFALQQTMKSARLVEVKGANSDCDVAEEHEDGVIAEDAEAGVAIVAAIVKLLRLRILSSTETVTLLQSTPSPGISMENHGRRCSDASEDVSVDYDAEIESENCNGRGDSSGGQNAARDDASTSSDVRSCSSSERGKVVHNHSLGILSARLFDERVPFRKKPIQLLIRFAEMRLRYKNKM</sequence>
<feature type="region of interest" description="Disordered" evidence="1">
    <location>
        <begin position="130"/>
        <end position="162"/>
    </location>
</feature>
<comment type="caution">
    <text evidence="3">The sequence shown here is derived from an EMBL/GenBank/DDBJ whole genome shotgun (WGS) entry which is preliminary data.</text>
</comment>